<dbReference type="RefSeq" id="XP_022514880.1">
    <property type="nucleotide sequence ID" value="XM_022652855.1"/>
</dbReference>
<proteinExistence type="predicted"/>
<feature type="compositionally biased region" description="Basic and acidic residues" evidence="1">
    <location>
        <begin position="674"/>
        <end position="689"/>
    </location>
</feature>
<dbReference type="PANTHER" id="PTHR24359">
    <property type="entry name" value="SERINE/THREONINE-PROTEIN KINASE SBK1"/>
    <property type="match status" value="1"/>
</dbReference>
<dbReference type="Proteomes" id="UP000077002">
    <property type="component" value="Unassembled WGS sequence"/>
</dbReference>
<evidence type="ECO:0000259" key="2">
    <source>
        <dbReference type="PROSITE" id="PS50011"/>
    </source>
</evidence>
<dbReference type="PROSITE" id="PS50011">
    <property type="entry name" value="PROTEIN_KINASE_DOM"/>
    <property type="match status" value="1"/>
</dbReference>
<dbReference type="AlphaFoldDB" id="A0A177FFF9"/>
<accession>A0A177FFF9</accession>
<name>A0A177FFF9_9EURO</name>
<dbReference type="PANTHER" id="PTHR24359:SF1">
    <property type="entry name" value="INHIBITOR OF NUCLEAR FACTOR KAPPA-B KINASE EPSILON SUBUNIT HOMOLOG 1-RELATED"/>
    <property type="match status" value="1"/>
</dbReference>
<protein>
    <recommendedName>
        <fullName evidence="2">Protein kinase domain-containing protein</fullName>
    </recommendedName>
</protein>
<feature type="domain" description="Protein kinase" evidence="2">
    <location>
        <begin position="169"/>
        <end position="533"/>
    </location>
</feature>
<feature type="compositionally biased region" description="Basic and acidic residues" evidence="1">
    <location>
        <begin position="709"/>
        <end position="725"/>
    </location>
</feature>
<dbReference type="EMBL" id="LVKK01000013">
    <property type="protein sequence ID" value="OAG42928.1"/>
    <property type="molecule type" value="Genomic_DNA"/>
</dbReference>
<dbReference type="GeneID" id="34598052"/>
<dbReference type="Gene3D" id="1.10.510.10">
    <property type="entry name" value="Transferase(Phosphotransferase) domain 1"/>
    <property type="match status" value="1"/>
</dbReference>
<dbReference type="InterPro" id="IPR011009">
    <property type="entry name" value="Kinase-like_dom_sf"/>
</dbReference>
<feature type="compositionally biased region" description="Basic and acidic residues" evidence="1">
    <location>
        <begin position="569"/>
        <end position="578"/>
    </location>
</feature>
<dbReference type="GO" id="GO:0004674">
    <property type="term" value="F:protein serine/threonine kinase activity"/>
    <property type="evidence" value="ECO:0007669"/>
    <property type="project" value="TreeGrafter"/>
</dbReference>
<gene>
    <name evidence="3" type="ORF">AYO21_02879</name>
</gene>
<feature type="region of interest" description="Disordered" evidence="1">
    <location>
        <begin position="372"/>
        <end position="410"/>
    </location>
</feature>
<dbReference type="SUPFAM" id="SSF56112">
    <property type="entry name" value="Protein kinase-like (PK-like)"/>
    <property type="match status" value="1"/>
</dbReference>
<sequence length="1028" mass="115751">MNTRARASVPSDLLKEFQANLRACWKQETFCGRYYIKTSQLQEWMASVGEGQKATNLKRLLTEVWRSRHDATFPPTAEKVSRAVIVFSVLLDIGYGHLVDLFCRAEITDARLSAEHNYKHLKRHLGNANVPEPDAVVDAFEERRWFFCPVLLKRHMQGDFGRGCVFPYYKRQPVNGKGGTAEVFQVLVPAECIAEDLKQFLRASMVEYKDKGKFYEMALKSYGSENQAMFDWERNAFAGLEDQKGMVRYIGHYSYEEPPAGLTHNILLEFGELDLDEFFAHEFSSPPVRSPEIISFWESLFQVAEALQRIHNLKIDQDGQTEEYYGWHADVKPDNILRVHGEFKLVDFGFTKFKKKGSQAIPMEYMDGGTQSYGTVDSSNKAGESSGSNSSIIGAPETDQSRSKTRTPHGQTIDTWSFGCVLSRAATWVILGQQGILQYDFVRKAAIKRLRKPSKTDKTASSRCPTADDAFHNGRKVLPEVLQWHDYLRSIVRTSDTISCLVLDLVEHHMLLESPEDRVSSKGLCMKLDDIVLLANAKADRDECSKLVANTLLADLYNFDQEAPANADQADRSKDAKSIKTSGRIGKSQRLDNIPPAKTAHRAEMLTEKLQILGEESPPPRQATPQPHLRSGSSYLDGLQVHESPRGYTDSDDDVSLLIPQLSPSSKSDGAAVKPERGSRRYSELELMSRHISSQALEDPDGASVSPAEKVRDDVHGKGLGDQQRRFSKAPSYTTEKQPDVAAEEPPSSSRRDSKLETTQSLELSSSSISFDDLFAAPPKSTRKHDNYDIYRVKADLEQTRHFLTGKVKVDKSLKDKIVNRDIKFIIDNGSSMLHFWPEATDVLETLAMKLAPLDDDGLDMVFTSGPLRPYNKGGKKAASKFAGLMKEKTPAMPPDPTLEVKTDMTETLGVVFDEYLQSYKNKRMTLLVLTDGLWRGTKAENPVEVKIAKFLKKVLDGNHMEDRRFSISFIRFGDYPEAVTRLSWLDDDFPKVYRVPDMIDHVPWTGPVNKMILGSFDANQDDKNNDS</sequence>
<feature type="region of interest" description="Disordered" evidence="1">
    <location>
        <begin position="564"/>
        <end position="597"/>
    </location>
</feature>
<reference evidence="3 4" key="1">
    <citation type="submission" date="2016-03" db="EMBL/GenBank/DDBJ databases">
        <title>Draft genome sequence of the Fonsecaea monophora CBS 269.37.</title>
        <authorList>
            <person name="Bombassaro A."/>
            <person name="Vinicius W.A."/>
            <person name="De Hoog S."/>
            <person name="Sun J."/>
            <person name="Souza E.M."/>
            <person name="Raittz R.T."/>
            <person name="Costa F."/>
            <person name="Leao A.C."/>
            <person name="Tadra-Sfeir M.Z."/>
            <person name="Baura V."/>
            <person name="Balsanelli E."/>
            <person name="Pedrosa F.O."/>
            <person name="Moreno L.F."/>
            <person name="Steffens M.B."/>
            <person name="Xi L."/>
            <person name="Bocca A.L."/>
            <person name="Felipe M.S."/>
            <person name="Teixeira M."/>
            <person name="Telles Filho F.Q."/>
            <person name="Azevedo C.M."/>
            <person name="Gomes R."/>
            <person name="Vicente V.A."/>
        </authorList>
    </citation>
    <scope>NUCLEOTIDE SEQUENCE [LARGE SCALE GENOMIC DNA]</scope>
    <source>
        <strain evidence="3 4">CBS 269.37</strain>
    </source>
</reference>
<dbReference type="OrthoDB" id="5986190at2759"/>
<keyword evidence="4" id="KW-1185">Reference proteome</keyword>
<evidence type="ECO:0000313" key="4">
    <source>
        <dbReference type="Proteomes" id="UP000077002"/>
    </source>
</evidence>
<comment type="caution">
    <text evidence="3">The sequence shown here is derived from an EMBL/GenBank/DDBJ whole genome shotgun (WGS) entry which is preliminary data.</text>
</comment>
<evidence type="ECO:0000313" key="3">
    <source>
        <dbReference type="EMBL" id="OAG42928.1"/>
    </source>
</evidence>
<organism evidence="3 4">
    <name type="scientific">Fonsecaea monophora</name>
    <dbReference type="NCBI Taxonomy" id="254056"/>
    <lineage>
        <taxon>Eukaryota</taxon>
        <taxon>Fungi</taxon>
        <taxon>Dikarya</taxon>
        <taxon>Ascomycota</taxon>
        <taxon>Pezizomycotina</taxon>
        <taxon>Eurotiomycetes</taxon>
        <taxon>Chaetothyriomycetidae</taxon>
        <taxon>Chaetothyriales</taxon>
        <taxon>Herpotrichiellaceae</taxon>
        <taxon>Fonsecaea</taxon>
    </lineage>
</organism>
<dbReference type="InterPro" id="IPR000719">
    <property type="entry name" value="Prot_kinase_dom"/>
</dbReference>
<feature type="region of interest" description="Disordered" evidence="1">
    <location>
        <begin position="615"/>
        <end position="762"/>
    </location>
</feature>
<dbReference type="GO" id="GO:0005524">
    <property type="term" value="F:ATP binding"/>
    <property type="evidence" value="ECO:0007669"/>
    <property type="project" value="InterPro"/>
</dbReference>
<dbReference type="SMART" id="SM00220">
    <property type="entry name" value="S_TKc"/>
    <property type="match status" value="1"/>
</dbReference>
<evidence type="ECO:0000256" key="1">
    <source>
        <dbReference type="SAM" id="MobiDB-lite"/>
    </source>
</evidence>
<feature type="compositionally biased region" description="Low complexity" evidence="1">
    <location>
        <begin position="378"/>
        <end position="395"/>
    </location>
</feature>